<dbReference type="EMBL" id="CP025791">
    <property type="protein sequence ID" value="AUP77717.1"/>
    <property type="molecule type" value="Genomic_DNA"/>
</dbReference>
<sequence>MKTKLLKLILPIFVLVLAIMVSFAFSSNENSSEEVIPIAWYTEYTGHCFQLPFPPEDCGVDYVGPICTTQILQPVPPYLVTKDLYRYIGCSVLLFRPF</sequence>
<evidence type="ECO:0000313" key="2">
    <source>
        <dbReference type="Proteomes" id="UP000235826"/>
    </source>
</evidence>
<accession>A0A2K9PMB9</accession>
<protein>
    <submittedName>
        <fullName evidence="1">Uncharacterized protein</fullName>
    </submittedName>
</protein>
<proteinExistence type="predicted"/>
<reference evidence="1 2" key="1">
    <citation type="submission" date="2018-01" db="EMBL/GenBank/DDBJ databases">
        <title>Complete genome sequence of Flavivirga eckloniae ECD14 isolated from seaweed Ecklonia cava.</title>
        <authorList>
            <person name="Lee J.H."/>
            <person name="Baik K.S."/>
            <person name="Seong C.N."/>
        </authorList>
    </citation>
    <scope>NUCLEOTIDE SEQUENCE [LARGE SCALE GENOMIC DNA]</scope>
    <source>
        <strain evidence="1 2">ECD14</strain>
    </source>
</reference>
<evidence type="ECO:0000313" key="1">
    <source>
        <dbReference type="EMBL" id="AUP77717.1"/>
    </source>
</evidence>
<keyword evidence="2" id="KW-1185">Reference proteome</keyword>
<dbReference type="KEGG" id="fek:C1H87_02905"/>
<gene>
    <name evidence="1" type="ORF">C1H87_02905</name>
</gene>
<name>A0A2K9PMB9_9FLAO</name>
<dbReference type="AlphaFoldDB" id="A0A2K9PMB9"/>
<dbReference type="Pfam" id="PF20130">
    <property type="entry name" value="DUF6520"/>
    <property type="match status" value="1"/>
</dbReference>
<organism evidence="1 2">
    <name type="scientific">Flavivirga eckloniae</name>
    <dbReference type="NCBI Taxonomy" id="1803846"/>
    <lineage>
        <taxon>Bacteria</taxon>
        <taxon>Pseudomonadati</taxon>
        <taxon>Bacteroidota</taxon>
        <taxon>Flavobacteriia</taxon>
        <taxon>Flavobacteriales</taxon>
        <taxon>Flavobacteriaceae</taxon>
        <taxon>Flavivirga</taxon>
    </lineage>
</organism>
<dbReference type="RefSeq" id="WP_102754376.1">
    <property type="nucleotide sequence ID" value="NZ_CP025791.1"/>
</dbReference>
<dbReference type="InterPro" id="IPR045391">
    <property type="entry name" value="DUF6520"/>
</dbReference>
<dbReference type="Proteomes" id="UP000235826">
    <property type="component" value="Chromosome"/>
</dbReference>